<evidence type="ECO:0000313" key="2">
    <source>
        <dbReference type="Proteomes" id="UP000585474"/>
    </source>
</evidence>
<evidence type="ECO:0000313" key="1">
    <source>
        <dbReference type="EMBL" id="GFZ12752.1"/>
    </source>
</evidence>
<dbReference type="EMBL" id="BJWL01000023">
    <property type="protein sequence ID" value="GFZ12752.1"/>
    <property type="molecule type" value="Genomic_DNA"/>
</dbReference>
<sequence length="180" mass="19916">MTIKVIDEASTFARVFQALSLFLVNGEEVGGVLLPNLAAHEVGDEKPTQVIHRVSPTFRNSELGRQFESRGDPGSRHPFSKRRLSLLNQGIHGYQRVCSGVDGVNTGVQVPDLLSVSLDDRDSVKVKNSLLFGDRDLEFTVTKPDLCYGDFRTLRHLIGRSSEVVGLLERVAQLEVASLW</sequence>
<accession>A0A7J0GPN4</accession>
<protein>
    <submittedName>
        <fullName evidence="1">Uncharacterized protein</fullName>
    </submittedName>
</protein>
<dbReference type="Proteomes" id="UP000585474">
    <property type="component" value="Unassembled WGS sequence"/>
</dbReference>
<name>A0A7J0GPN4_9ERIC</name>
<organism evidence="1 2">
    <name type="scientific">Actinidia rufa</name>
    <dbReference type="NCBI Taxonomy" id="165716"/>
    <lineage>
        <taxon>Eukaryota</taxon>
        <taxon>Viridiplantae</taxon>
        <taxon>Streptophyta</taxon>
        <taxon>Embryophyta</taxon>
        <taxon>Tracheophyta</taxon>
        <taxon>Spermatophyta</taxon>
        <taxon>Magnoliopsida</taxon>
        <taxon>eudicotyledons</taxon>
        <taxon>Gunneridae</taxon>
        <taxon>Pentapetalae</taxon>
        <taxon>asterids</taxon>
        <taxon>Ericales</taxon>
        <taxon>Actinidiaceae</taxon>
        <taxon>Actinidia</taxon>
    </lineage>
</organism>
<gene>
    <name evidence="1" type="ORF">Acr_23g0011370</name>
</gene>
<reference evidence="1 2" key="1">
    <citation type="submission" date="2019-07" db="EMBL/GenBank/DDBJ databases">
        <title>De Novo Assembly of kiwifruit Actinidia rufa.</title>
        <authorList>
            <person name="Sugita-Konishi S."/>
            <person name="Sato K."/>
            <person name="Mori E."/>
            <person name="Abe Y."/>
            <person name="Kisaki G."/>
            <person name="Hamano K."/>
            <person name="Suezawa K."/>
            <person name="Otani M."/>
            <person name="Fukuda T."/>
            <person name="Manabe T."/>
            <person name="Gomi K."/>
            <person name="Tabuchi M."/>
            <person name="Akimitsu K."/>
            <person name="Kataoka I."/>
        </authorList>
    </citation>
    <scope>NUCLEOTIDE SEQUENCE [LARGE SCALE GENOMIC DNA]</scope>
    <source>
        <strain evidence="2">cv. Fuchu</strain>
    </source>
</reference>
<proteinExistence type="predicted"/>
<keyword evidence="2" id="KW-1185">Reference proteome</keyword>
<comment type="caution">
    <text evidence="1">The sequence shown here is derived from an EMBL/GenBank/DDBJ whole genome shotgun (WGS) entry which is preliminary data.</text>
</comment>
<dbReference type="AlphaFoldDB" id="A0A7J0GPN4"/>